<evidence type="ECO:0000313" key="2">
    <source>
        <dbReference type="Proteomes" id="UP000266673"/>
    </source>
</evidence>
<proteinExistence type="predicted"/>
<dbReference type="AlphaFoldDB" id="A0A397W1P3"/>
<keyword evidence="2" id="KW-1185">Reference proteome</keyword>
<organism evidence="1 2">
    <name type="scientific">Gigaspora rosea</name>
    <dbReference type="NCBI Taxonomy" id="44941"/>
    <lineage>
        <taxon>Eukaryota</taxon>
        <taxon>Fungi</taxon>
        <taxon>Fungi incertae sedis</taxon>
        <taxon>Mucoromycota</taxon>
        <taxon>Glomeromycotina</taxon>
        <taxon>Glomeromycetes</taxon>
        <taxon>Diversisporales</taxon>
        <taxon>Gigasporaceae</taxon>
        <taxon>Gigaspora</taxon>
    </lineage>
</organism>
<dbReference type="InterPro" id="IPR029058">
    <property type="entry name" value="AB_hydrolase_fold"/>
</dbReference>
<name>A0A397W1P3_9GLOM</name>
<dbReference type="OrthoDB" id="5592486at2759"/>
<dbReference type="Proteomes" id="UP000266673">
    <property type="component" value="Unassembled WGS sequence"/>
</dbReference>
<dbReference type="EMBL" id="QKWP01000181">
    <property type="protein sequence ID" value="RIB25256.1"/>
    <property type="molecule type" value="Genomic_DNA"/>
</dbReference>
<accession>A0A397W1P3</accession>
<evidence type="ECO:0000313" key="1">
    <source>
        <dbReference type="EMBL" id="RIB25256.1"/>
    </source>
</evidence>
<sequence length="94" mass="10869">MFDYSSPTKKCVVRTLTTIATPHRSSSFMDWCQDNMSGRNYSNKKSFNLPISFNFLNFNLSLPNINLPNINLSNINLSLFNKQHILFYISSLKL</sequence>
<reference evidence="1 2" key="1">
    <citation type="submission" date="2018-06" db="EMBL/GenBank/DDBJ databases">
        <title>Comparative genomics reveals the genomic features of Rhizophagus irregularis, R. cerebriforme, R. diaphanum and Gigaspora rosea, and their symbiotic lifestyle signature.</title>
        <authorList>
            <person name="Morin E."/>
            <person name="San Clemente H."/>
            <person name="Chen E.C.H."/>
            <person name="De La Providencia I."/>
            <person name="Hainaut M."/>
            <person name="Kuo A."/>
            <person name="Kohler A."/>
            <person name="Murat C."/>
            <person name="Tang N."/>
            <person name="Roy S."/>
            <person name="Loubradou J."/>
            <person name="Henrissat B."/>
            <person name="Grigoriev I.V."/>
            <person name="Corradi N."/>
            <person name="Roux C."/>
            <person name="Martin F.M."/>
        </authorList>
    </citation>
    <scope>NUCLEOTIDE SEQUENCE [LARGE SCALE GENOMIC DNA]</scope>
    <source>
        <strain evidence="1 2">DAOM 194757</strain>
    </source>
</reference>
<gene>
    <name evidence="1" type="ORF">C2G38_2277478</name>
</gene>
<protein>
    <submittedName>
        <fullName evidence="1">Uncharacterized protein</fullName>
    </submittedName>
</protein>
<dbReference type="Gene3D" id="3.40.50.1820">
    <property type="entry name" value="alpha/beta hydrolase"/>
    <property type="match status" value="1"/>
</dbReference>
<comment type="caution">
    <text evidence="1">The sequence shown here is derived from an EMBL/GenBank/DDBJ whole genome shotgun (WGS) entry which is preliminary data.</text>
</comment>